<keyword evidence="2" id="KW-1185">Reference proteome</keyword>
<sequence>MLLFGHRFIKNTLFYHVFDIENIEKTPSSSRIYLTFSEKNLDIITHLQLNQIPFALGVTNITELIYASALGASFIMVEKELAKTAQSIAENYLFDAKILVHINKEESIEEMALLGIDGVIFPQAIVKVSS</sequence>
<proteinExistence type="predicted"/>
<gene>
    <name evidence="1" type="ORF">FM071_01455</name>
</gene>
<accession>A0A7M1B8G2</accession>
<evidence type="ECO:0000313" key="2">
    <source>
        <dbReference type="Proteomes" id="UP000593580"/>
    </source>
</evidence>
<evidence type="ECO:0008006" key="3">
    <source>
        <dbReference type="Google" id="ProtNLM"/>
    </source>
</evidence>
<protein>
    <recommendedName>
        <fullName evidence="3">Indole-3-glycerol-phosphate synthase</fullName>
    </recommendedName>
</protein>
<dbReference type="RefSeq" id="WP_193111279.1">
    <property type="nucleotide sequence ID" value="NZ_CP041406.1"/>
</dbReference>
<dbReference type="Proteomes" id="UP000593580">
    <property type="component" value="Chromosome"/>
</dbReference>
<reference evidence="1 2" key="1">
    <citation type="submission" date="2019-07" db="EMBL/GenBank/DDBJ databases">
        <title>Sulfurimonas paralvinellae sp. nov., a novel mesophilic, hydrogen- and sulfur-oxidizing chemolithoautotroph within the Epsilonproteo- bacteria isolated from a deep-sea hydrothermal vent polychaete nest, reclassification of Thiomicrospira denitrificans as Sulfurimonas denitrificans comb. nov. and emended description of the genus Sulfurimonas.</title>
        <authorList>
            <person name="Wang S."/>
            <person name="Jiang L."/>
            <person name="Shao Z."/>
        </authorList>
    </citation>
    <scope>NUCLEOTIDE SEQUENCE [LARGE SCALE GENOMIC DNA]</scope>
    <source>
        <strain evidence="1 2">GO25</strain>
    </source>
</reference>
<evidence type="ECO:0000313" key="1">
    <source>
        <dbReference type="EMBL" id="QOP45032.1"/>
    </source>
</evidence>
<name>A0A7M1B8G2_9BACT</name>
<dbReference type="EMBL" id="CP041406">
    <property type="protein sequence ID" value="QOP45032.1"/>
    <property type="molecule type" value="Genomic_DNA"/>
</dbReference>
<dbReference type="KEGG" id="spal:FM071_01455"/>
<organism evidence="1 2">
    <name type="scientific">Sulfurimonas paralvinellae</name>
    <dbReference type="NCBI Taxonomy" id="317658"/>
    <lineage>
        <taxon>Bacteria</taxon>
        <taxon>Pseudomonadati</taxon>
        <taxon>Campylobacterota</taxon>
        <taxon>Epsilonproteobacteria</taxon>
        <taxon>Campylobacterales</taxon>
        <taxon>Sulfurimonadaceae</taxon>
        <taxon>Sulfurimonas</taxon>
    </lineage>
</organism>
<dbReference type="AlphaFoldDB" id="A0A7M1B8G2"/>